<evidence type="ECO:0000313" key="2">
    <source>
        <dbReference type="EMBL" id="KAG9482849.1"/>
    </source>
</evidence>
<name>A0A8J6FA30_ELECQ</name>
<feature type="region of interest" description="Disordered" evidence="1">
    <location>
        <begin position="138"/>
        <end position="190"/>
    </location>
</feature>
<proteinExistence type="predicted"/>
<evidence type="ECO:0000256" key="1">
    <source>
        <dbReference type="SAM" id="MobiDB-lite"/>
    </source>
</evidence>
<organism evidence="2 3">
    <name type="scientific">Eleutherodactylus coqui</name>
    <name type="common">Puerto Rican coqui</name>
    <dbReference type="NCBI Taxonomy" id="57060"/>
    <lineage>
        <taxon>Eukaryota</taxon>
        <taxon>Metazoa</taxon>
        <taxon>Chordata</taxon>
        <taxon>Craniata</taxon>
        <taxon>Vertebrata</taxon>
        <taxon>Euteleostomi</taxon>
        <taxon>Amphibia</taxon>
        <taxon>Batrachia</taxon>
        <taxon>Anura</taxon>
        <taxon>Neobatrachia</taxon>
        <taxon>Hyloidea</taxon>
        <taxon>Eleutherodactylidae</taxon>
        <taxon>Eleutherodactylinae</taxon>
        <taxon>Eleutherodactylus</taxon>
        <taxon>Eleutherodactylus</taxon>
    </lineage>
</organism>
<gene>
    <name evidence="2" type="ORF">GDO78_009033</name>
</gene>
<accession>A0A8J6FA30</accession>
<sequence>MHPPPDAAMHPPPDAAMHPPPDAAMHPPPDAAMHPPPDAAMHPPPDAAMHPPPDAAMHPPPDAAMHPPPDAAMHPPPDAAMHPPPDAAMHPPPKGPHNKLYFLQIQVHIRCPSPAQLYSHRPALKFRACCSTRFEITSTPATGSAPPDIHPSEGISTSLGPQPAEQRPLTKESQSPAHRPPHRYGATAGIQPGTEACDWLTAHLSNGT</sequence>
<comment type="caution">
    <text evidence="2">The sequence shown here is derived from an EMBL/GenBank/DDBJ whole genome shotgun (WGS) entry which is preliminary data.</text>
</comment>
<feature type="compositionally biased region" description="Pro residues" evidence="1">
    <location>
        <begin position="1"/>
        <end position="95"/>
    </location>
</feature>
<dbReference type="AlphaFoldDB" id="A0A8J6FA30"/>
<protein>
    <submittedName>
        <fullName evidence="2">Uncharacterized protein</fullName>
    </submittedName>
</protein>
<reference evidence="2" key="1">
    <citation type="thesis" date="2020" institute="ProQuest LLC" country="789 East Eisenhower Parkway, Ann Arbor, MI, USA">
        <title>Comparative Genomics and Chromosome Evolution.</title>
        <authorList>
            <person name="Mudd A.B."/>
        </authorList>
    </citation>
    <scope>NUCLEOTIDE SEQUENCE</scope>
    <source>
        <strain evidence="2">HN-11 Male</strain>
        <tissue evidence="2">Kidney and liver</tissue>
    </source>
</reference>
<evidence type="ECO:0000313" key="3">
    <source>
        <dbReference type="Proteomes" id="UP000770717"/>
    </source>
</evidence>
<dbReference type="EMBL" id="WNTK01000005">
    <property type="protein sequence ID" value="KAG9482849.1"/>
    <property type="molecule type" value="Genomic_DNA"/>
</dbReference>
<dbReference type="Proteomes" id="UP000770717">
    <property type="component" value="Unassembled WGS sequence"/>
</dbReference>
<feature type="region of interest" description="Disordered" evidence="1">
    <location>
        <begin position="1"/>
        <end position="97"/>
    </location>
</feature>
<keyword evidence="3" id="KW-1185">Reference proteome</keyword>